<gene>
    <name evidence="4" type="ORF">JW984_14210</name>
</gene>
<accession>A0A9D8KHY3</accession>
<evidence type="ECO:0000256" key="3">
    <source>
        <dbReference type="PROSITE-ProRule" id="PRU00339"/>
    </source>
</evidence>
<evidence type="ECO:0000256" key="1">
    <source>
        <dbReference type="ARBA" id="ARBA00022737"/>
    </source>
</evidence>
<keyword evidence="2 3" id="KW-0802">TPR repeat</keyword>
<evidence type="ECO:0000313" key="5">
    <source>
        <dbReference type="Proteomes" id="UP000809273"/>
    </source>
</evidence>
<dbReference type="Proteomes" id="UP000809273">
    <property type="component" value="Unassembled WGS sequence"/>
</dbReference>
<dbReference type="PANTHER" id="PTHR44858">
    <property type="entry name" value="TETRATRICOPEPTIDE REPEAT PROTEIN 6"/>
    <property type="match status" value="1"/>
</dbReference>
<protein>
    <submittedName>
        <fullName evidence="4">Tetratricopeptide repeat protein</fullName>
    </submittedName>
</protein>
<sequence>MKLKRRKELIAAAKISAAILVTTFPFAFLLGTSCGVPDEPKSAKDWYKKGKAYADNEMYGKAIECLTKAIEIDNKNEQSYSLRGYCYYSMAQHKEALADFEMALKHGNEVADESYYYMGWTYYDMGNYEEAIKSLPKLLR</sequence>
<dbReference type="PROSITE" id="PS50293">
    <property type="entry name" value="TPR_REGION"/>
    <property type="match status" value="1"/>
</dbReference>
<organism evidence="4 5">
    <name type="scientific">Candidatus Zymogenus saltonus</name>
    <dbReference type="NCBI Taxonomy" id="2844893"/>
    <lineage>
        <taxon>Bacteria</taxon>
        <taxon>Deltaproteobacteria</taxon>
        <taxon>Candidatus Zymogenia</taxon>
        <taxon>Candidatus Zymogeniales</taxon>
        <taxon>Candidatus Zymogenaceae</taxon>
        <taxon>Candidatus Zymogenus</taxon>
    </lineage>
</organism>
<comment type="caution">
    <text evidence="4">The sequence shown here is derived from an EMBL/GenBank/DDBJ whole genome shotgun (WGS) entry which is preliminary data.</text>
</comment>
<dbReference type="Pfam" id="PF12895">
    <property type="entry name" value="ANAPC3"/>
    <property type="match status" value="1"/>
</dbReference>
<evidence type="ECO:0000256" key="2">
    <source>
        <dbReference type="ARBA" id="ARBA00022803"/>
    </source>
</evidence>
<name>A0A9D8KHY3_9DELT</name>
<keyword evidence="1" id="KW-0677">Repeat</keyword>
<dbReference type="SMART" id="SM00028">
    <property type="entry name" value="TPR"/>
    <property type="match status" value="3"/>
</dbReference>
<dbReference type="SUPFAM" id="SSF48452">
    <property type="entry name" value="TPR-like"/>
    <property type="match status" value="1"/>
</dbReference>
<dbReference type="PROSITE" id="PS50005">
    <property type="entry name" value="TPR"/>
    <property type="match status" value="1"/>
</dbReference>
<feature type="repeat" description="TPR" evidence="3">
    <location>
        <begin position="43"/>
        <end position="76"/>
    </location>
</feature>
<dbReference type="EMBL" id="JAFGIX010000075">
    <property type="protein sequence ID" value="MBN1574349.1"/>
    <property type="molecule type" value="Genomic_DNA"/>
</dbReference>
<reference evidence="4" key="2">
    <citation type="submission" date="2021-01" db="EMBL/GenBank/DDBJ databases">
        <authorList>
            <person name="Hahn C.R."/>
            <person name="Youssef N.H."/>
            <person name="Elshahed M."/>
        </authorList>
    </citation>
    <scope>NUCLEOTIDE SEQUENCE</scope>
    <source>
        <strain evidence="4">Zod_Metabat.24</strain>
    </source>
</reference>
<reference evidence="4" key="1">
    <citation type="journal article" date="2021" name="Environ. Microbiol.">
        <title>Genomic characterization of three novel Desulfobacterota classes expand the metabolic and phylogenetic diversity of the phylum.</title>
        <authorList>
            <person name="Murphy C.L."/>
            <person name="Biggerstaff J."/>
            <person name="Eichhorn A."/>
            <person name="Ewing E."/>
            <person name="Shahan R."/>
            <person name="Soriano D."/>
            <person name="Stewart S."/>
            <person name="VanMol K."/>
            <person name="Walker R."/>
            <person name="Walters P."/>
            <person name="Elshahed M.S."/>
            <person name="Youssef N.H."/>
        </authorList>
    </citation>
    <scope>NUCLEOTIDE SEQUENCE</scope>
    <source>
        <strain evidence="4">Zod_Metabat.24</strain>
    </source>
</reference>
<dbReference type="InterPro" id="IPR011990">
    <property type="entry name" value="TPR-like_helical_dom_sf"/>
</dbReference>
<dbReference type="Gene3D" id="1.25.40.10">
    <property type="entry name" value="Tetratricopeptide repeat domain"/>
    <property type="match status" value="1"/>
</dbReference>
<dbReference type="PROSITE" id="PS51257">
    <property type="entry name" value="PROKAR_LIPOPROTEIN"/>
    <property type="match status" value="1"/>
</dbReference>
<proteinExistence type="predicted"/>
<dbReference type="PANTHER" id="PTHR44858:SF1">
    <property type="entry name" value="UDP-N-ACETYLGLUCOSAMINE--PEPTIDE N-ACETYLGLUCOSAMINYLTRANSFERASE SPINDLY-RELATED"/>
    <property type="match status" value="1"/>
</dbReference>
<dbReference type="InterPro" id="IPR019734">
    <property type="entry name" value="TPR_rpt"/>
</dbReference>
<dbReference type="InterPro" id="IPR050498">
    <property type="entry name" value="Ycf3"/>
</dbReference>
<dbReference type="AlphaFoldDB" id="A0A9D8KHY3"/>
<evidence type="ECO:0000313" key="4">
    <source>
        <dbReference type="EMBL" id="MBN1574349.1"/>
    </source>
</evidence>